<comment type="caution">
    <text evidence="2">The sequence shown here is derived from an EMBL/GenBank/DDBJ whole genome shotgun (WGS) entry which is preliminary data.</text>
</comment>
<sequence length="152" mass="15938">MQYATHLLGLLATTATTAPTKKQSRQDQRTPLEPRADGPLKVTLETDIFQNAAADFFGGLAAELLATNLGETDAKAPAFPGPFATVTLDVSTGSAAARCQLIDVNDQVVTLVRGANIDVSFGDGGNGPWRAQNGGTFSVKQIKCDPSFKSVN</sequence>
<feature type="region of interest" description="Disordered" evidence="1">
    <location>
        <begin position="15"/>
        <end position="38"/>
    </location>
</feature>
<evidence type="ECO:0000313" key="3">
    <source>
        <dbReference type="Proteomes" id="UP001446871"/>
    </source>
</evidence>
<protein>
    <submittedName>
        <fullName evidence="2">Uncharacterized protein</fullName>
    </submittedName>
</protein>
<dbReference type="Proteomes" id="UP001446871">
    <property type="component" value="Unassembled WGS sequence"/>
</dbReference>
<evidence type="ECO:0000313" key="2">
    <source>
        <dbReference type="EMBL" id="KAK8072823.1"/>
    </source>
</evidence>
<name>A0ABR1VNJ3_9PEZI</name>
<reference evidence="2 3" key="1">
    <citation type="submission" date="2023-01" db="EMBL/GenBank/DDBJ databases">
        <title>Analysis of 21 Apiospora genomes using comparative genomics revels a genus with tremendous synthesis potential of carbohydrate active enzymes and secondary metabolites.</title>
        <authorList>
            <person name="Sorensen T."/>
        </authorList>
    </citation>
    <scope>NUCLEOTIDE SEQUENCE [LARGE SCALE GENOMIC DNA]</scope>
    <source>
        <strain evidence="2 3">CBS 83171</strain>
    </source>
</reference>
<feature type="compositionally biased region" description="Basic and acidic residues" evidence="1">
    <location>
        <begin position="24"/>
        <end position="38"/>
    </location>
</feature>
<keyword evidence="3" id="KW-1185">Reference proteome</keyword>
<accession>A0ABR1VNJ3</accession>
<proteinExistence type="predicted"/>
<evidence type="ECO:0000256" key="1">
    <source>
        <dbReference type="SAM" id="MobiDB-lite"/>
    </source>
</evidence>
<dbReference type="EMBL" id="JAQQWM010000003">
    <property type="protein sequence ID" value="KAK8072823.1"/>
    <property type="molecule type" value="Genomic_DNA"/>
</dbReference>
<organism evidence="2 3">
    <name type="scientific">Apiospora saccharicola</name>
    <dbReference type="NCBI Taxonomy" id="335842"/>
    <lineage>
        <taxon>Eukaryota</taxon>
        <taxon>Fungi</taxon>
        <taxon>Dikarya</taxon>
        <taxon>Ascomycota</taxon>
        <taxon>Pezizomycotina</taxon>
        <taxon>Sordariomycetes</taxon>
        <taxon>Xylariomycetidae</taxon>
        <taxon>Amphisphaeriales</taxon>
        <taxon>Apiosporaceae</taxon>
        <taxon>Apiospora</taxon>
    </lineage>
</organism>
<gene>
    <name evidence="2" type="ORF">PG996_006171</name>
</gene>